<keyword evidence="3" id="KW-1185">Reference proteome</keyword>
<feature type="domain" description="EAL" evidence="1">
    <location>
        <begin position="1"/>
        <end position="124"/>
    </location>
</feature>
<dbReference type="KEGG" id="mag:amb4099"/>
<dbReference type="RefSeq" id="WP_011386449.1">
    <property type="nucleotide sequence ID" value="NC_007626.1"/>
</dbReference>
<evidence type="ECO:0000313" key="3">
    <source>
        <dbReference type="Proteomes" id="UP000007058"/>
    </source>
</evidence>
<dbReference type="PANTHER" id="PTHR33121:SF70">
    <property type="entry name" value="SIGNALING PROTEIN YKOW"/>
    <property type="match status" value="1"/>
</dbReference>
<reference evidence="2 3" key="1">
    <citation type="journal article" date="2005" name="DNA Res.">
        <title>Complete genome sequence of the facultative anaerobic magnetotactic bacterium Magnetospirillum sp. strain AMB-1.</title>
        <authorList>
            <person name="Matsunaga T."/>
            <person name="Okamura Y."/>
            <person name="Fukuda Y."/>
            <person name="Wahyudi A.T."/>
            <person name="Murase Y."/>
            <person name="Takeyama H."/>
        </authorList>
    </citation>
    <scope>NUCLEOTIDE SEQUENCE [LARGE SCALE GENOMIC DNA]</scope>
    <source>
        <strain evidence="3">ATCC 700264 / AMB-1</strain>
    </source>
</reference>
<proteinExistence type="predicted"/>
<dbReference type="EMBL" id="AP007255">
    <property type="protein sequence ID" value="BAE52903.1"/>
    <property type="molecule type" value="Genomic_DNA"/>
</dbReference>
<gene>
    <name evidence="2" type="ordered locus">amb4099</name>
</gene>
<dbReference type="InterPro" id="IPR035919">
    <property type="entry name" value="EAL_sf"/>
</dbReference>
<evidence type="ECO:0000313" key="2">
    <source>
        <dbReference type="EMBL" id="BAE52903.1"/>
    </source>
</evidence>
<dbReference type="SUPFAM" id="SSF141868">
    <property type="entry name" value="EAL domain-like"/>
    <property type="match status" value="1"/>
</dbReference>
<dbReference type="PANTHER" id="PTHR33121">
    <property type="entry name" value="CYCLIC DI-GMP PHOSPHODIESTERASE PDEF"/>
    <property type="match status" value="1"/>
</dbReference>
<sequence length="139" mass="15094">MLMADGEGTLKLLRSLAKLGVTLSIDDFGTGYSSLAYLKRFPVDTVKIDRAFVRDLDQDEDGRVLVNAIISLAHSLSLKTIAEGVETESQAALLARHGCDEIQGYMIGRPMAVADFANFAKSYCPRTPEKVTVLRAGQS</sequence>
<dbReference type="STRING" id="342108.amb4099"/>
<dbReference type="CDD" id="cd01948">
    <property type="entry name" value="EAL"/>
    <property type="match status" value="1"/>
</dbReference>
<dbReference type="PROSITE" id="PS50883">
    <property type="entry name" value="EAL"/>
    <property type="match status" value="1"/>
</dbReference>
<dbReference type="AlphaFoldDB" id="Q2VZS2"/>
<name>Q2VZS2_PARM1</name>
<dbReference type="InterPro" id="IPR050706">
    <property type="entry name" value="Cyclic-di-GMP_PDE-like"/>
</dbReference>
<accession>Q2VZS2</accession>
<organism evidence="2 3">
    <name type="scientific">Paramagnetospirillum magneticum (strain ATCC 700264 / AMB-1)</name>
    <name type="common">Magnetospirillum magneticum</name>
    <dbReference type="NCBI Taxonomy" id="342108"/>
    <lineage>
        <taxon>Bacteria</taxon>
        <taxon>Pseudomonadati</taxon>
        <taxon>Pseudomonadota</taxon>
        <taxon>Alphaproteobacteria</taxon>
        <taxon>Rhodospirillales</taxon>
        <taxon>Magnetospirillaceae</taxon>
        <taxon>Paramagnetospirillum</taxon>
    </lineage>
</organism>
<dbReference type="GO" id="GO:0071111">
    <property type="term" value="F:cyclic-guanylate-specific phosphodiesterase activity"/>
    <property type="evidence" value="ECO:0007669"/>
    <property type="project" value="InterPro"/>
</dbReference>
<evidence type="ECO:0000259" key="1">
    <source>
        <dbReference type="PROSITE" id="PS50883"/>
    </source>
</evidence>
<dbReference type="SMART" id="SM00052">
    <property type="entry name" value="EAL"/>
    <property type="match status" value="1"/>
</dbReference>
<dbReference type="HOGENOM" id="CLU_000445_70_50_5"/>
<protein>
    <submittedName>
        <fullName evidence="2">FOG: EAL domain</fullName>
    </submittedName>
</protein>
<dbReference type="InterPro" id="IPR001633">
    <property type="entry name" value="EAL_dom"/>
</dbReference>
<dbReference type="Pfam" id="PF00563">
    <property type="entry name" value="EAL"/>
    <property type="match status" value="1"/>
</dbReference>
<dbReference type="Proteomes" id="UP000007058">
    <property type="component" value="Chromosome"/>
</dbReference>
<dbReference type="Gene3D" id="3.20.20.450">
    <property type="entry name" value="EAL domain"/>
    <property type="match status" value="1"/>
</dbReference>